<protein>
    <recommendedName>
        <fullName evidence="2">DUF5666 domain-containing protein</fullName>
    </recommendedName>
</protein>
<evidence type="ECO:0008006" key="2">
    <source>
        <dbReference type="Google" id="ProtNLM"/>
    </source>
</evidence>
<name>A0A645FZA4_9ZZZZ</name>
<accession>A0A645FZA4</accession>
<comment type="caution">
    <text evidence="1">The sequence shown here is derived from an EMBL/GenBank/DDBJ whole genome shotgun (WGS) entry which is preliminary data.</text>
</comment>
<organism evidence="1">
    <name type="scientific">bioreactor metagenome</name>
    <dbReference type="NCBI Taxonomy" id="1076179"/>
    <lineage>
        <taxon>unclassified sequences</taxon>
        <taxon>metagenomes</taxon>
        <taxon>ecological metagenomes</taxon>
    </lineage>
</organism>
<dbReference type="EMBL" id="VSSQ01066777">
    <property type="protein sequence ID" value="MPN19256.1"/>
    <property type="molecule type" value="Genomic_DNA"/>
</dbReference>
<dbReference type="AlphaFoldDB" id="A0A645FZA4"/>
<proteinExistence type="predicted"/>
<reference evidence="1" key="1">
    <citation type="submission" date="2019-08" db="EMBL/GenBank/DDBJ databases">
        <authorList>
            <person name="Kucharzyk K."/>
            <person name="Murdoch R.W."/>
            <person name="Higgins S."/>
            <person name="Loffler F."/>
        </authorList>
    </citation>
    <scope>NUCLEOTIDE SEQUENCE</scope>
</reference>
<sequence length="73" mass="7250">MIFVNTSAKTLLLQTTDASGTGTVVTVSVPGSATVVSAAGGSLSLSKLAIGDELIVYGAYSAGTFNATVVIRK</sequence>
<evidence type="ECO:0000313" key="1">
    <source>
        <dbReference type="EMBL" id="MPN19256.1"/>
    </source>
</evidence>
<gene>
    <name evidence="1" type="ORF">SDC9_166623</name>
</gene>